<dbReference type="PROSITE" id="PS51354">
    <property type="entry name" value="GLUTAREDOXIN_2"/>
    <property type="match status" value="1"/>
</dbReference>
<dbReference type="Pfam" id="PF00462">
    <property type="entry name" value="Glutaredoxin"/>
    <property type="match status" value="1"/>
</dbReference>
<dbReference type="InterPro" id="IPR036249">
    <property type="entry name" value="Thioredoxin-like_sf"/>
</dbReference>
<dbReference type="InterPro" id="IPR002109">
    <property type="entry name" value="Glutaredoxin"/>
</dbReference>
<dbReference type="Gene3D" id="3.40.30.10">
    <property type="entry name" value="Glutaredoxin"/>
    <property type="match status" value="1"/>
</dbReference>
<organism evidence="2 3">
    <name type="scientific">Caenorhabditis japonica</name>
    <dbReference type="NCBI Taxonomy" id="281687"/>
    <lineage>
        <taxon>Eukaryota</taxon>
        <taxon>Metazoa</taxon>
        <taxon>Ecdysozoa</taxon>
        <taxon>Nematoda</taxon>
        <taxon>Chromadorea</taxon>
        <taxon>Rhabditida</taxon>
        <taxon>Rhabditina</taxon>
        <taxon>Rhabditomorpha</taxon>
        <taxon>Rhabditoidea</taxon>
        <taxon>Rhabditidae</taxon>
        <taxon>Peloderinae</taxon>
        <taxon>Caenorhabditis</taxon>
    </lineage>
</organism>
<evidence type="ECO:0000313" key="3">
    <source>
        <dbReference type="Proteomes" id="UP000005237"/>
    </source>
</evidence>
<keyword evidence="3" id="KW-1185">Reference proteome</keyword>
<dbReference type="PRINTS" id="PR00160">
    <property type="entry name" value="GLUTAREDOXIN"/>
</dbReference>
<sequence length="211" mass="23840">MYTISLTSFRITSHCHIGYAYQITDKCHDLLFSDTSPPASAQFQSETLDEYYAENSAPVAVQAADSDNEMIVLKNPKRFSYYPRPQGNYGGYGGYRPNPPPLGYSYVGYINRQSRRYPVMMYTLVQCVPCQRAKHLLATTYGDVPSHFLEMVGKEDWQRQLQVDLLKVTGQATFPYVFVCGQFIGGSSDLFNMHHSGQLRQVLNNCMARGG</sequence>
<dbReference type="GO" id="GO:0005739">
    <property type="term" value="C:mitochondrion"/>
    <property type="evidence" value="ECO:0007669"/>
    <property type="project" value="TreeGrafter"/>
</dbReference>
<dbReference type="EnsemblMetazoa" id="CJA26209.1">
    <property type="protein sequence ID" value="CJA26209.1"/>
    <property type="gene ID" value="WBGene00181781"/>
</dbReference>
<dbReference type="PANTHER" id="PTHR46679">
    <property type="match status" value="1"/>
</dbReference>
<dbReference type="AlphaFoldDB" id="A0A8R1IFR7"/>
<dbReference type="PANTHER" id="PTHR46679:SF4">
    <property type="entry name" value="GLUTAREDOXIN DOMAIN-CONTAINING PROTEIN"/>
    <property type="match status" value="1"/>
</dbReference>
<dbReference type="Proteomes" id="UP000005237">
    <property type="component" value="Unassembled WGS sequence"/>
</dbReference>
<reference evidence="2" key="2">
    <citation type="submission" date="2022-06" db="UniProtKB">
        <authorList>
            <consortium name="EnsemblMetazoa"/>
        </authorList>
    </citation>
    <scope>IDENTIFICATION</scope>
    <source>
        <strain evidence="2">DF5081</strain>
    </source>
</reference>
<name>A0A8R1IFR7_CAEJA</name>
<proteinExistence type="predicted"/>
<evidence type="ECO:0000259" key="1">
    <source>
        <dbReference type="Pfam" id="PF00462"/>
    </source>
</evidence>
<protein>
    <submittedName>
        <fullName evidence="2">Glutaredoxin domain-containing protein</fullName>
    </submittedName>
</protein>
<accession>A0A8R1IFR7</accession>
<feature type="domain" description="Glutaredoxin" evidence="1">
    <location>
        <begin position="119"/>
        <end position="184"/>
    </location>
</feature>
<evidence type="ECO:0000313" key="2">
    <source>
        <dbReference type="EnsemblMetazoa" id="CJA26209.1"/>
    </source>
</evidence>
<dbReference type="GO" id="GO:0015035">
    <property type="term" value="F:protein-disulfide reductase activity"/>
    <property type="evidence" value="ECO:0007669"/>
    <property type="project" value="TreeGrafter"/>
</dbReference>
<dbReference type="SUPFAM" id="SSF52833">
    <property type="entry name" value="Thioredoxin-like"/>
    <property type="match status" value="1"/>
</dbReference>
<reference evidence="3" key="1">
    <citation type="submission" date="2010-08" db="EMBL/GenBank/DDBJ databases">
        <authorList>
            <consortium name="Caenorhabditis japonica Sequencing Consortium"/>
            <person name="Wilson R.K."/>
        </authorList>
    </citation>
    <scope>NUCLEOTIDE SEQUENCE [LARGE SCALE GENOMIC DNA]</scope>
    <source>
        <strain evidence="3">DF5081</strain>
    </source>
</reference>
<dbReference type="InterPro" id="IPR014025">
    <property type="entry name" value="Glutaredoxin_subgr"/>
</dbReference>